<keyword evidence="4" id="KW-0732">Signal</keyword>
<dbReference type="Gene3D" id="2.160.20.10">
    <property type="entry name" value="Single-stranded right-handed beta-helix, Pectin lyase-like"/>
    <property type="match status" value="2"/>
</dbReference>
<evidence type="ECO:0000259" key="5">
    <source>
        <dbReference type="Pfam" id="PF05048"/>
    </source>
</evidence>
<evidence type="ECO:0000256" key="3">
    <source>
        <dbReference type="ARBA" id="ARBA00022786"/>
    </source>
</evidence>
<evidence type="ECO:0000256" key="4">
    <source>
        <dbReference type="SAM" id="SignalP"/>
    </source>
</evidence>
<dbReference type="NCBIfam" id="NF038114">
    <property type="entry name" value="rightmost"/>
    <property type="match status" value="1"/>
</dbReference>
<accession>A0A1G2PQG1</accession>
<protein>
    <recommendedName>
        <fullName evidence="5">Periplasmic copper-binding protein NosD beta helix domain-containing protein</fullName>
    </recommendedName>
</protein>
<dbReference type="InterPro" id="IPR011050">
    <property type="entry name" value="Pectin_lyase_fold/virulence"/>
</dbReference>
<dbReference type="InterPro" id="IPR058094">
    <property type="entry name" value="Ig-like_OmpL47-like"/>
</dbReference>
<dbReference type="PANTHER" id="PTHR22990">
    <property type="entry name" value="F-BOX ONLY PROTEIN"/>
    <property type="match status" value="1"/>
</dbReference>
<dbReference type="Proteomes" id="UP000176951">
    <property type="component" value="Unassembled WGS sequence"/>
</dbReference>
<comment type="pathway">
    <text evidence="1">Protein modification; protein ubiquitination.</text>
</comment>
<dbReference type="InterPro" id="IPR006626">
    <property type="entry name" value="PbH1"/>
</dbReference>
<evidence type="ECO:0000256" key="1">
    <source>
        <dbReference type="ARBA" id="ARBA00004906"/>
    </source>
</evidence>
<feature type="domain" description="Periplasmic copper-binding protein NosD beta helix" evidence="5">
    <location>
        <begin position="211"/>
        <end position="371"/>
    </location>
</feature>
<dbReference type="NCBIfam" id="TIGR03804">
    <property type="entry name" value="para_beta_helix"/>
    <property type="match status" value="3"/>
</dbReference>
<organism evidence="6 7">
    <name type="scientific">Candidatus Terrybacteria bacterium RIFCSPLOWO2_01_FULL_40_23</name>
    <dbReference type="NCBI Taxonomy" id="1802366"/>
    <lineage>
        <taxon>Bacteria</taxon>
        <taxon>Candidatus Terryibacteriota</taxon>
    </lineage>
</organism>
<feature type="chain" id="PRO_5009583934" description="Periplasmic copper-binding protein NosD beta helix domain-containing protein" evidence="4">
    <location>
        <begin position="33"/>
        <end position="697"/>
    </location>
</feature>
<keyword evidence="3" id="KW-0833">Ubl conjugation pathway</keyword>
<dbReference type="InterPro" id="IPR022441">
    <property type="entry name" value="Para_beta_helix_rpt-2"/>
</dbReference>
<dbReference type="Gene3D" id="3.30.1920.20">
    <property type="match status" value="1"/>
</dbReference>
<dbReference type="EMBL" id="MHSW01000034">
    <property type="protein sequence ID" value="OHA50548.1"/>
    <property type="molecule type" value="Genomic_DNA"/>
</dbReference>
<proteinExistence type="predicted"/>
<sequence>MFRSKRHARNFFAASASVLLLFSLFVPRSAFAVGPDIVLSESGWSDPAIGNWDSDTRIGTLTSDVVGSIQITADDIVLDGNGHTLSGNGSGAGVSISEHTGVSVRNISVNGFFYGLYVNFSTGVTLDANTLGINNYGIYLNSSDGNIISNNSVSDSSATGIFTQESDSNTISGNEVRLSGFGIFLGRSSLNTVSNNIAASNGLHGITLDSNSNSNTVADNSALDNGANGIALFLNSSGNVLSGNTSSGNGANGLLLYFSPNNVVSNNVSEENFNGIQIGSFANDNSIVGNTVRNNSNYGIFIFDLSTTNTVKYNTVLGNGIGAQISNASNNSVYNNNFVNNAVQVSVETNENTFGNVFYKDLPVGGNHWSDGISPDADNDGLLDEPYIFSGGFDAFPWIGLNGWLSLPPSSDVVAPTTAASLSGTQGNNSWYISAISVELVATDNQDGTGVASTEYSFDGSSWNLYVAPFEVTQQGETMLYWRSTDNAGNVEEVLSQMLRIDTSPPEIVIATPQNNAEYLLHQIVNADWSSNDSVSGLLSTESACLNVAALDTLQENVHTCSVTAEDNAGNVITQNVTYYVRYAFGGFLQPINSDGSSIFKLKGSVKVAFQLFDANGNPVDDAVAKLTWKKLSSSVSGSSSETVITEAATEGNIFRYDADKDQYFFNIKAKALSAGTWQLSVSLDDGTVYTVNISVN</sequence>
<dbReference type="InterPro" id="IPR007742">
    <property type="entry name" value="NosD_dom"/>
</dbReference>
<feature type="signal peptide" evidence="4">
    <location>
        <begin position="1"/>
        <end position="32"/>
    </location>
</feature>
<keyword evidence="2" id="KW-0677">Repeat</keyword>
<dbReference type="SUPFAM" id="SSF51126">
    <property type="entry name" value="Pectin lyase-like"/>
    <property type="match status" value="2"/>
</dbReference>
<evidence type="ECO:0000256" key="2">
    <source>
        <dbReference type="ARBA" id="ARBA00022737"/>
    </source>
</evidence>
<name>A0A1G2PQG1_9BACT</name>
<evidence type="ECO:0000313" key="6">
    <source>
        <dbReference type="EMBL" id="OHA50548.1"/>
    </source>
</evidence>
<dbReference type="InterPro" id="IPR012334">
    <property type="entry name" value="Pectin_lyas_fold"/>
</dbReference>
<reference evidence="6 7" key="1">
    <citation type="journal article" date="2016" name="Nat. Commun.">
        <title>Thousands of microbial genomes shed light on interconnected biogeochemical processes in an aquifer system.</title>
        <authorList>
            <person name="Anantharaman K."/>
            <person name="Brown C.T."/>
            <person name="Hug L.A."/>
            <person name="Sharon I."/>
            <person name="Castelle C.J."/>
            <person name="Probst A.J."/>
            <person name="Thomas B.C."/>
            <person name="Singh A."/>
            <person name="Wilkins M.J."/>
            <person name="Karaoz U."/>
            <person name="Brodie E.L."/>
            <person name="Williams K.H."/>
            <person name="Hubbard S.S."/>
            <person name="Banfield J.F."/>
        </authorList>
    </citation>
    <scope>NUCLEOTIDE SEQUENCE [LARGE SCALE GENOMIC DNA]</scope>
</reference>
<dbReference type="NCBIfam" id="NF047446">
    <property type="entry name" value="barrel_OmpL47"/>
    <property type="match status" value="1"/>
</dbReference>
<gene>
    <name evidence="6" type="ORF">A3A97_03170</name>
</gene>
<dbReference type="AlphaFoldDB" id="A0A1G2PQG1"/>
<dbReference type="PANTHER" id="PTHR22990:SF15">
    <property type="entry name" value="F-BOX ONLY PROTEIN 10"/>
    <property type="match status" value="1"/>
</dbReference>
<dbReference type="Pfam" id="PF05048">
    <property type="entry name" value="NosD"/>
    <property type="match status" value="1"/>
</dbReference>
<dbReference type="SMART" id="SM00710">
    <property type="entry name" value="PbH1"/>
    <property type="match status" value="12"/>
</dbReference>
<evidence type="ECO:0000313" key="7">
    <source>
        <dbReference type="Proteomes" id="UP000176951"/>
    </source>
</evidence>
<comment type="caution">
    <text evidence="6">The sequence shown here is derived from an EMBL/GenBank/DDBJ whole genome shotgun (WGS) entry which is preliminary data.</text>
</comment>
<dbReference type="InterPro" id="IPR051550">
    <property type="entry name" value="SCF-Subunits/Alg-Epimerases"/>
</dbReference>